<comment type="caution">
    <text evidence="1">The sequence shown here is derived from an EMBL/GenBank/DDBJ whole genome shotgun (WGS) entry which is preliminary data.</text>
</comment>
<reference evidence="1" key="1">
    <citation type="submission" date="2021-06" db="EMBL/GenBank/DDBJ databases">
        <authorList>
            <person name="Kallberg Y."/>
            <person name="Tangrot J."/>
            <person name="Rosling A."/>
        </authorList>
    </citation>
    <scope>NUCLEOTIDE SEQUENCE</scope>
    <source>
        <strain evidence="1">MA461A</strain>
    </source>
</reference>
<evidence type="ECO:0000313" key="2">
    <source>
        <dbReference type="Proteomes" id="UP000789920"/>
    </source>
</evidence>
<protein>
    <submittedName>
        <fullName evidence="1">25562_t:CDS:1</fullName>
    </submittedName>
</protein>
<dbReference type="Proteomes" id="UP000789920">
    <property type="component" value="Unassembled WGS sequence"/>
</dbReference>
<gene>
    <name evidence="1" type="ORF">RPERSI_LOCUS32932</name>
</gene>
<organism evidence="1 2">
    <name type="scientific">Racocetra persica</name>
    <dbReference type="NCBI Taxonomy" id="160502"/>
    <lineage>
        <taxon>Eukaryota</taxon>
        <taxon>Fungi</taxon>
        <taxon>Fungi incertae sedis</taxon>
        <taxon>Mucoromycota</taxon>
        <taxon>Glomeromycotina</taxon>
        <taxon>Glomeromycetes</taxon>
        <taxon>Diversisporales</taxon>
        <taxon>Gigasporaceae</taxon>
        <taxon>Racocetra</taxon>
    </lineage>
</organism>
<feature type="non-terminal residue" evidence="1">
    <location>
        <position position="198"/>
    </location>
</feature>
<evidence type="ECO:0000313" key="1">
    <source>
        <dbReference type="EMBL" id="CAG8843796.1"/>
    </source>
</evidence>
<name>A0ACA9SNH1_9GLOM</name>
<dbReference type="EMBL" id="CAJVQC010139820">
    <property type="protein sequence ID" value="CAG8843796.1"/>
    <property type="molecule type" value="Genomic_DNA"/>
</dbReference>
<sequence>TDEPEINDVFTKVNKRIKTQEIENNKNFSKLSDNEKEVLRKEWVDSIVSTIETSCHELRYLIDDTKIAVNARNELEKMSFLQIRALHVALILRKNIFITGDAGTGKTRVLKFIIAYYSIIHRVNIEITASTGKAALELKSSGKTGRTIHSVFKFGKNISPNKIKWKLRDKGYCDWLRKVRAIIIDECSMVNDDLLDSI</sequence>
<feature type="non-terminal residue" evidence="1">
    <location>
        <position position="1"/>
    </location>
</feature>
<proteinExistence type="predicted"/>
<accession>A0ACA9SNH1</accession>
<keyword evidence="2" id="KW-1185">Reference proteome</keyword>